<protein>
    <submittedName>
        <fullName evidence="7">Fimbrial protein</fullName>
    </submittedName>
</protein>
<gene>
    <name evidence="7" type="ORF">AB6T85_06755</name>
</gene>
<comment type="subcellular location">
    <subcellularLocation>
        <location evidence="1">Fimbrium</location>
    </subcellularLocation>
</comment>
<evidence type="ECO:0000256" key="1">
    <source>
        <dbReference type="ARBA" id="ARBA00004561"/>
    </source>
</evidence>
<dbReference type="RefSeq" id="WP_301730322.1">
    <property type="nucleotide sequence ID" value="NZ_JBGFFX010000003.1"/>
</dbReference>
<dbReference type="Proteomes" id="UP001565243">
    <property type="component" value="Unassembled WGS sequence"/>
</dbReference>
<organism evidence="7 8">
    <name type="scientific">Erwinia aeris</name>
    <dbReference type="NCBI Taxonomy" id="3239803"/>
    <lineage>
        <taxon>Bacteria</taxon>
        <taxon>Pseudomonadati</taxon>
        <taxon>Pseudomonadota</taxon>
        <taxon>Gammaproteobacteria</taxon>
        <taxon>Enterobacterales</taxon>
        <taxon>Erwiniaceae</taxon>
        <taxon>Erwinia</taxon>
    </lineage>
</organism>
<dbReference type="EMBL" id="JBGFFX010000003">
    <property type="protein sequence ID" value="MEY8770130.1"/>
    <property type="molecule type" value="Genomic_DNA"/>
</dbReference>
<name>A0ABV4E5F7_9GAMM</name>
<keyword evidence="8" id="KW-1185">Reference proteome</keyword>
<keyword evidence="4" id="KW-0281">Fimbrium</keyword>
<feature type="signal peptide" evidence="5">
    <location>
        <begin position="1"/>
        <end position="23"/>
    </location>
</feature>
<dbReference type="Gene3D" id="2.60.40.1090">
    <property type="entry name" value="Fimbrial-type adhesion domain"/>
    <property type="match status" value="1"/>
</dbReference>
<dbReference type="PANTHER" id="PTHR33420">
    <property type="entry name" value="FIMBRIAL SUBUNIT ELFA-RELATED"/>
    <property type="match status" value="1"/>
</dbReference>
<evidence type="ECO:0000313" key="8">
    <source>
        <dbReference type="Proteomes" id="UP001565243"/>
    </source>
</evidence>
<feature type="chain" id="PRO_5046122346" evidence="5">
    <location>
        <begin position="24"/>
        <end position="180"/>
    </location>
</feature>
<dbReference type="InterPro" id="IPR000259">
    <property type="entry name" value="Adhesion_dom_fimbrial"/>
</dbReference>
<evidence type="ECO:0000259" key="6">
    <source>
        <dbReference type="Pfam" id="PF00419"/>
    </source>
</evidence>
<evidence type="ECO:0000256" key="2">
    <source>
        <dbReference type="ARBA" id="ARBA00006671"/>
    </source>
</evidence>
<sequence>MKIYNALSALALLTIFSTTSAAAADGTINFKGSIIDTACTVDLDGAGATTMDVIMGNVHKSAFSGVGSTAGGSASATKFTLTLKDCPATAATAKIKFDGIAYAGDNTVLALTDEAGVATGVGIQLSDSSGVLPLYTESASYPLTSGTTSNTLDFYARYIQKAATVTAGPANSVATFTVNY</sequence>
<dbReference type="Pfam" id="PF00419">
    <property type="entry name" value="Fimbrial"/>
    <property type="match status" value="1"/>
</dbReference>
<dbReference type="InterPro" id="IPR050263">
    <property type="entry name" value="Bact_Fimbrial_Adh_Pro"/>
</dbReference>
<keyword evidence="3 5" id="KW-0732">Signal</keyword>
<dbReference type="SUPFAM" id="SSF49401">
    <property type="entry name" value="Bacterial adhesins"/>
    <property type="match status" value="1"/>
</dbReference>
<evidence type="ECO:0000256" key="5">
    <source>
        <dbReference type="SAM" id="SignalP"/>
    </source>
</evidence>
<dbReference type="InterPro" id="IPR036937">
    <property type="entry name" value="Adhesion_dom_fimbrial_sf"/>
</dbReference>
<proteinExistence type="inferred from homology"/>
<dbReference type="PANTHER" id="PTHR33420:SF3">
    <property type="entry name" value="FIMBRIAL SUBUNIT ELFA"/>
    <property type="match status" value="1"/>
</dbReference>
<evidence type="ECO:0000313" key="7">
    <source>
        <dbReference type="EMBL" id="MEY8770130.1"/>
    </source>
</evidence>
<comment type="similarity">
    <text evidence="2">Belongs to the fimbrial protein family.</text>
</comment>
<dbReference type="InterPro" id="IPR008966">
    <property type="entry name" value="Adhesion_dom_sf"/>
</dbReference>
<evidence type="ECO:0000256" key="3">
    <source>
        <dbReference type="ARBA" id="ARBA00022729"/>
    </source>
</evidence>
<evidence type="ECO:0000256" key="4">
    <source>
        <dbReference type="ARBA" id="ARBA00023263"/>
    </source>
</evidence>
<accession>A0ABV4E5F7</accession>
<reference evidence="7 8" key="1">
    <citation type="submission" date="2024-07" db="EMBL/GenBank/DDBJ databases">
        <authorList>
            <person name="Hebao G."/>
        </authorList>
    </citation>
    <scope>NUCLEOTIDE SEQUENCE [LARGE SCALE GENOMIC DNA]</scope>
    <source>
        <strain evidence="7 8">ACCC 02193</strain>
    </source>
</reference>
<feature type="domain" description="Fimbrial-type adhesion" evidence="6">
    <location>
        <begin position="28"/>
        <end position="180"/>
    </location>
</feature>
<comment type="caution">
    <text evidence="7">The sequence shown here is derived from an EMBL/GenBank/DDBJ whole genome shotgun (WGS) entry which is preliminary data.</text>
</comment>